<feature type="transmembrane region" description="Helical" evidence="1">
    <location>
        <begin position="12"/>
        <end position="38"/>
    </location>
</feature>
<dbReference type="EMBL" id="FMYW01000008">
    <property type="protein sequence ID" value="SDC50046.1"/>
    <property type="molecule type" value="Genomic_DNA"/>
</dbReference>
<proteinExistence type="predicted"/>
<keyword evidence="1" id="KW-0472">Membrane</keyword>
<protein>
    <submittedName>
        <fullName evidence="2">Uncharacterized protein</fullName>
    </submittedName>
</protein>
<sequence>MNDPIISPWLFYALFVVDNLKCALVISMIICACAIAFMPMVVAEEDFGKYAKRIVILFVISGLLMVVTPDSKTITQMIVAQHITESNIEKAGQLTERAVDKIIEKIIKASMELNKSQNDGAGK</sequence>
<dbReference type="RefSeq" id="WP_093730470.1">
    <property type="nucleotide sequence ID" value="NZ_FMYW01000008.1"/>
</dbReference>
<feature type="transmembrane region" description="Helical" evidence="1">
    <location>
        <begin position="50"/>
        <end position="67"/>
    </location>
</feature>
<evidence type="ECO:0000313" key="3">
    <source>
        <dbReference type="Proteomes" id="UP000198943"/>
    </source>
</evidence>
<dbReference type="Proteomes" id="UP000198943">
    <property type="component" value="Unassembled WGS sequence"/>
</dbReference>
<dbReference type="AlphaFoldDB" id="A0A1G6M508"/>
<keyword evidence="1" id="KW-1133">Transmembrane helix</keyword>
<name>A0A1G6M508_9FIRM</name>
<dbReference type="OrthoDB" id="9946553at2"/>
<evidence type="ECO:0000313" key="2">
    <source>
        <dbReference type="EMBL" id="SDC50046.1"/>
    </source>
</evidence>
<accession>A0A1G6M508</accession>
<reference evidence="3" key="1">
    <citation type="submission" date="2016-10" db="EMBL/GenBank/DDBJ databases">
        <authorList>
            <person name="Varghese N."/>
            <person name="Submissions S."/>
        </authorList>
    </citation>
    <scope>NUCLEOTIDE SEQUENCE [LARGE SCALE GENOMIC DNA]</scope>
    <source>
        <strain evidence="3">DSM 11005</strain>
    </source>
</reference>
<organism evidence="2 3">
    <name type="scientific">Succiniclasticum ruminis</name>
    <dbReference type="NCBI Taxonomy" id="40841"/>
    <lineage>
        <taxon>Bacteria</taxon>
        <taxon>Bacillati</taxon>
        <taxon>Bacillota</taxon>
        <taxon>Negativicutes</taxon>
        <taxon>Acidaminococcales</taxon>
        <taxon>Acidaminococcaceae</taxon>
        <taxon>Succiniclasticum</taxon>
    </lineage>
</organism>
<evidence type="ECO:0000256" key="1">
    <source>
        <dbReference type="SAM" id="Phobius"/>
    </source>
</evidence>
<keyword evidence="1" id="KW-0812">Transmembrane</keyword>
<gene>
    <name evidence="2" type="ORF">SAMN04487864_108157</name>
</gene>
<keyword evidence="3" id="KW-1185">Reference proteome</keyword>